<dbReference type="PROSITE" id="PS50878">
    <property type="entry name" value="RT_POL"/>
    <property type="match status" value="1"/>
</dbReference>
<dbReference type="Gene3D" id="3.60.10.10">
    <property type="entry name" value="Endonuclease/exonuclease/phosphatase"/>
    <property type="match status" value="1"/>
</dbReference>
<dbReference type="CDD" id="cd01650">
    <property type="entry name" value="RT_nLTR_like"/>
    <property type="match status" value="1"/>
</dbReference>
<protein>
    <recommendedName>
        <fullName evidence="1">Reverse transcriptase domain-containing protein</fullName>
    </recommendedName>
</protein>
<accession>A0A803NVH0</accession>
<dbReference type="CDD" id="cd06222">
    <property type="entry name" value="RNase_H_like"/>
    <property type="match status" value="1"/>
</dbReference>
<name>A0A803NVH0_CANSA</name>
<dbReference type="InterPro" id="IPR043502">
    <property type="entry name" value="DNA/RNA_pol_sf"/>
</dbReference>
<evidence type="ECO:0000259" key="1">
    <source>
        <dbReference type="PROSITE" id="PS50878"/>
    </source>
</evidence>
<dbReference type="InterPro" id="IPR036397">
    <property type="entry name" value="RNaseH_sf"/>
</dbReference>
<dbReference type="InterPro" id="IPR044730">
    <property type="entry name" value="RNase_H-like_dom_plant"/>
</dbReference>
<dbReference type="PANTHER" id="PTHR33116:SF86">
    <property type="entry name" value="REVERSE TRANSCRIPTASE DOMAIN-CONTAINING PROTEIN"/>
    <property type="match status" value="1"/>
</dbReference>
<dbReference type="InterPro" id="IPR036691">
    <property type="entry name" value="Endo/exonu/phosph_ase_sf"/>
</dbReference>
<dbReference type="Gene3D" id="3.30.420.10">
    <property type="entry name" value="Ribonuclease H-like superfamily/Ribonuclease H"/>
    <property type="match status" value="1"/>
</dbReference>
<dbReference type="InterPro" id="IPR002156">
    <property type="entry name" value="RNaseH_domain"/>
</dbReference>
<sequence length="1002" mass="112391">MESKLNIGVVSKFRTKFNFSNGLEVPRVGLSGGLLLLWKDDVNVNVLNYGINFIDCYVSTIDGPLFHFPGFYGAPATSQRPFTWQILKRLKDTAPLMPWLVMGDFNEVLSHTDKLGGPLRCDIQIENFRKAIDHCGLHDISFSGARYIWHNNCVNGTNVKERLDYAFTNNAWLPDFGADEVTHLDFFKSDHRALLVSVGSIHSTQHKVSTLQNSNLTTFDHFEELKQCEDILDELLAQEEDYWKQRSRMNWLKSGDSNTKFFHQKANSRQKNNAIKKLMDDHGVEHTSQSAIANVVQSYFQNIYTTDGVDNEALQSVFSKVPCTITEPGYIYGMAVMFYTNYWGIIGDLVTRSVLKVLNEDGDPTSFNHTLITLIPKVKKPTNMSQLQPISMCNVLYKLVSKFIVLRLKPYLSQVISDSQSAFLSSRLITDNVLVAFELIHSLKHLKRGKEGYSAIKLDMSKAFDRVEWHFVYGMLLAMGFPLTIVNLIHRCISSVSYSFLINGSTHGNLVPTRGIRQGDPLSPYLFIICAEGLSRLFQFEERNGNLSGMCVARGAPAISHLFFADDNLVLCKANVHSAEAIQRSLTTYCRASGQQLNAAKSVLSFSPNTVPQVQAAFQQILDMPIQPCHECYLGLPSYSGRDKQLLFADIKDKLWKFLSSWQEQLFSIGGKEVLLKAVAQLIPTYAMSCFRLSNTLIDQIEVMMNKFWWGSNSSGTGINWKTWKYLCTSKIEGGMGKLSISNLERIVWGKELLIQGLRWKVGSGHTITCASDPWILGFTYFKPLLFKGVDKAITVSDLLTADNRWDIPLLHSLFLASDVEKILNIPLSPFPRNDHLIWHHETDGCYTVKSGYKMALSLEEQLPNTSRLKLNTDAAVDKAKQITGFGAILRNSSGECIAAMSSPFPGCSKPETMEALALIHSLQWIQDLRLPMDFIESDSLVVVNGLQSQHVSISNFHCLLADILLLVSNFPGVIITHVKRGANIAAHTLAKHALSVDTDCL</sequence>
<dbReference type="SUPFAM" id="SSF56219">
    <property type="entry name" value="DNase I-like"/>
    <property type="match status" value="1"/>
</dbReference>
<dbReference type="Gramene" id="evm.model.02.1889">
    <property type="protein sequence ID" value="cds.evm.model.02.1889"/>
    <property type="gene ID" value="evm.TU.02.1889"/>
</dbReference>
<dbReference type="PANTHER" id="PTHR33116">
    <property type="entry name" value="REVERSE TRANSCRIPTASE ZINC-BINDING DOMAIN-CONTAINING PROTEIN-RELATED-RELATED"/>
    <property type="match status" value="1"/>
</dbReference>
<dbReference type="AlphaFoldDB" id="A0A803NVH0"/>
<dbReference type="InterPro" id="IPR000477">
    <property type="entry name" value="RT_dom"/>
</dbReference>
<feature type="domain" description="Reverse transcriptase" evidence="1">
    <location>
        <begin position="356"/>
        <end position="638"/>
    </location>
</feature>
<dbReference type="SUPFAM" id="SSF56672">
    <property type="entry name" value="DNA/RNA polymerases"/>
    <property type="match status" value="1"/>
</dbReference>
<dbReference type="SUPFAM" id="SSF53098">
    <property type="entry name" value="Ribonuclease H-like"/>
    <property type="match status" value="1"/>
</dbReference>
<dbReference type="Proteomes" id="UP000596661">
    <property type="component" value="Chromosome 2"/>
</dbReference>
<evidence type="ECO:0000313" key="2">
    <source>
        <dbReference type="EnsemblPlants" id="cds.evm.model.02.1889"/>
    </source>
</evidence>
<keyword evidence="3" id="KW-1185">Reference proteome</keyword>
<reference evidence="2" key="1">
    <citation type="submission" date="2018-11" db="EMBL/GenBank/DDBJ databases">
        <authorList>
            <person name="Grassa J C."/>
        </authorList>
    </citation>
    <scope>NUCLEOTIDE SEQUENCE [LARGE SCALE GENOMIC DNA]</scope>
</reference>
<dbReference type="Pfam" id="PF13456">
    <property type="entry name" value="RVT_3"/>
    <property type="match status" value="1"/>
</dbReference>
<dbReference type="EnsemblPlants" id="evm.model.02.1889">
    <property type="protein sequence ID" value="cds.evm.model.02.1889"/>
    <property type="gene ID" value="evm.TU.02.1889"/>
</dbReference>
<dbReference type="InterPro" id="IPR012337">
    <property type="entry name" value="RNaseH-like_sf"/>
</dbReference>
<dbReference type="Pfam" id="PF00078">
    <property type="entry name" value="RVT_1"/>
    <property type="match status" value="1"/>
</dbReference>
<organism evidence="2 3">
    <name type="scientific">Cannabis sativa</name>
    <name type="common">Hemp</name>
    <name type="synonym">Marijuana</name>
    <dbReference type="NCBI Taxonomy" id="3483"/>
    <lineage>
        <taxon>Eukaryota</taxon>
        <taxon>Viridiplantae</taxon>
        <taxon>Streptophyta</taxon>
        <taxon>Embryophyta</taxon>
        <taxon>Tracheophyta</taxon>
        <taxon>Spermatophyta</taxon>
        <taxon>Magnoliopsida</taxon>
        <taxon>eudicotyledons</taxon>
        <taxon>Gunneridae</taxon>
        <taxon>Pentapetalae</taxon>
        <taxon>rosids</taxon>
        <taxon>fabids</taxon>
        <taxon>Rosales</taxon>
        <taxon>Cannabaceae</taxon>
        <taxon>Cannabis</taxon>
    </lineage>
</organism>
<dbReference type="GO" id="GO:0003676">
    <property type="term" value="F:nucleic acid binding"/>
    <property type="evidence" value="ECO:0007669"/>
    <property type="project" value="InterPro"/>
</dbReference>
<proteinExistence type="predicted"/>
<dbReference type="OMA" id="HTITCAS"/>
<dbReference type="GO" id="GO:0004523">
    <property type="term" value="F:RNA-DNA hybrid ribonuclease activity"/>
    <property type="evidence" value="ECO:0007669"/>
    <property type="project" value="InterPro"/>
</dbReference>
<evidence type="ECO:0000313" key="3">
    <source>
        <dbReference type="Proteomes" id="UP000596661"/>
    </source>
</evidence>
<reference evidence="2" key="2">
    <citation type="submission" date="2021-03" db="UniProtKB">
        <authorList>
            <consortium name="EnsemblPlants"/>
        </authorList>
    </citation>
    <scope>IDENTIFICATION</scope>
</reference>
<dbReference type="EMBL" id="UZAU01000226">
    <property type="status" value="NOT_ANNOTATED_CDS"/>
    <property type="molecule type" value="Genomic_DNA"/>
</dbReference>